<name>A0ABN9H7C7_9NEOB</name>
<dbReference type="EMBL" id="CATNWA010020209">
    <property type="protein sequence ID" value="CAI9617244.1"/>
    <property type="molecule type" value="Genomic_DNA"/>
</dbReference>
<keyword evidence="4" id="KW-1185">Reference proteome</keyword>
<accession>A0ABN9H7C7</accession>
<proteinExistence type="predicted"/>
<organism evidence="3 4">
    <name type="scientific">Staurois parvus</name>
    <dbReference type="NCBI Taxonomy" id="386267"/>
    <lineage>
        <taxon>Eukaryota</taxon>
        <taxon>Metazoa</taxon>
        <taxon>Chordata</taxon>
        <taxon>Craniata</taxon>
        <taxon>Vertebrata</taxon>
        <taxon>Euteleostomi</taxon>
        <taxon>Amphibia</taxon>
        <taxon>Batrachia</taxon>
        <taxon>Anura</taxon>
        <taxon>Neobatrachia</taxon>
        <taxon>Ranoidea</taxon>
        <taxon>Ranidae</taxon>
        <taxon>Staurois</taxon>
    </lineage>
</organism>
<keyword evidence="2" id="KW-0812">Transmembrane</keyword>
<evidence type="ECO:0000256" key="1">
    <source>
        <dbReference type="SAM" id="MobiDB-lite"/>
    </source>
</evidence>
<evidence type="ECO:0000256" key="2">
    <source>
        <dbReference type="SAM" id="Phobius"/>
    </source>
</evidence>
<keyword evidence="2" id="KW-0472">Membrane</keyword>
<sequence length="64" mass="6760">MALGMKGLTCGAIKGLTVCWLTVCCVCFTVCCVFVLHCKLTGERTVFSPPPPPRDAQQSPGACL</sequence>
<evidence type="ECO:0000313" key="4">
    <source>
        <dbReference type="Proteomes" id="UP001162483"/>
    </source>
</evidence>
<feature type="transmembrane region" description="Helical" evidence="2">
    <location>
        <begin position="12"/>
        <end position="36"/>
    </location>
</feature>
<dbReference type="Proteomes" id="UP001162483">
    <property type="component" value="Unassembled WGS sequence"/>
</dbReference>
<comment type="caution">
    <text evidence="3">The sequence shown here is derived from an EMBL/GenBank/DDBJ whole genome shotgun (WGS) entry which is preliminary data.</text>
</comment>
<reference evidence="3" key="1">
    <citation type="submission" date="2023-05" db="EMBL/GenBank/DDBJ databases">
        <authorList>
            <person name="Stuckert A."/>
        </authorList>
    </citation>
    <scope>NUCLEOTIDE SEQUENCE</scope>
</reference>
<evidence type="ECO:0000313" key="3">
    <source>
        <dbReference type="EMBL" id="CAI9617244.1"/>
    </source>
</evidence>
<protein>
    <submittedName>
        <fullName evidence="3">Uncharacterized protein</fullName>
    </submittedName>
</protein>
<gene>
    <name evidence="3" type="ORF">SPARVUS_LOCUS15520599</name>
</gene>
<keyword evidence="2" id="KW-1133">Transmembrane helix</keyword>
<feature type="region of interest" description="Disordered" evidence="1">
    <location>
        <begin position="43"/>
        <end position="64"/>
    </location>
</feature>